<dbReference type="InterPro" id="IPR026461">
    <property type="entry name" value="Trfase_2_rSAM/seldom_assoc"/>
</dbReference>
<dbReference type="OrthoDB" id="5291101at2"/>
<keyword evidence="3" id="KW-0328">Glycosyltransferase</keyword>
<evidence type="ECO:0000313" key="7">
    <source>
        <dbReference type="EMBL" id="TDN87449.1"/>
    </source>
</evidence>
<dbReference type="Gene3D" id="3.90.550.10">
    <property type="entry name" value="Spore Coat Polysaccharide Biosynthesis Protein SpsA, Chain A"/>
    <property type="match status" value="1"/>
</dbReference>
<keyword evidence="2" id="KW-1003">Cell membrane</keyword>
<dbReference type="SUPFAM" id="SSF53448">
    <property type="entry name" value="Nucleotide-diphospho-sugar transferases"/>
    <property type="match status" value="1"/>
</dbReference>
<dbReference type="PANTHER" id="PTHR43646:SF2">
    <property type="entry name" value="GLYCOSYLTRANSFERASE 2-LIKE DOMAIN-CONTAINING PROTEIN"/>
    <property type="match status" value="1"/>
</dbReference>
<evidence type="ECO:0000256" key="2">
    <source>
        <dbReference type="ARBA" id="ARBA00022475"/>
    </source>
</evidence>
<dbReference type="InterPro" id="IPR029044">
    <property type="entry name" value="Nucleotide-diphossugar_trans"/>
</dbReference>
<dbReference type="Proteomes" id="UP000294737">
    <property type="component" value="Unassembled WGS sequence"/>
</dbReference>
<organism evidence="7 8">
    <name type="scientific">Herminiimonas fonticola</name>
    <dbReference type="NCBI Taxonomy" id="303380"/>
    <lineage>
        <taxon>Bacteria</taxon>
        <taxon>Pseudomonadati</taxon>
        <taxon>Pseudomonadota</taxon>
        <taxon>Betaproteobacteria</taxon>
        <taxon>Burkholderiales</taxon>
        <taxon>Oxalobacteraceae</taxon>
        <taxon>Herminiimonas</taxon>
    </lineage>
</organism>
<dbReference type="GO" id="GO:0016757">
    <property type="term" value="F:glycosyltransferase activity"/>
    <property type="evidence" value="ECO:0007669"/>
    <property type="project" value="UniProtKB-KW"/>
</dbReference>
<dbReference type="Pfam" id="PF00535">
    <property type="entry name" value="Glycos_transf_2"/>
    <property type="match status" value="1"/>
</dbReference>
<dbReference type="GO" id="GO:0005886">
    <property type="term" value="C:plasma membrane"/>
    <property type="evidence" value="ECO:0007669"/>
    <property type="project" value="UniProtKB-SubCell"/>
</dbReference>
<sequence>MKLSIIVPILNEAQQLPLLLERLMPLQRHGCEVIVVDGGSNDGSADTAQCAGFTVLRAPRGRARQMNTGAAAATGTTLLFLHADTRLPDGAGVLVEQALADGTHCWGRFDVCIAGRPMMLRVIGRMMNWRSRLTGIATGDQAMFATRAAFDAVDGFPDQPLMEDIELSKRLRKVSRPACIARCVTTSGRRWETYGVWSTILLMWRLRFQYWCGVPASQLAQSYK</sequence>
<comment type="caution">
    <text evidence="7">The sequence shown here is derived from an EMBL/GenBank/DDBJ whole genome shotgun (WGS) entry which is preliminary data.</text>
</comment>
<evidence type="ECO:0000259" key="6">
    <source>
        <dbReference type="Pfam" id="PF00535"/>
    </source>
</evidence>
<name>A0A4R6FZK5_9BURK</name>
<dbReference type="PANTHER" id="PTHR43646">
    <property type="entry name" value="GLYCOSYLTRANSFERASE"/>
    <property type="match status" value="1"/>
</dbReference>
<evidence type="ECO:0000256" key="3">
    <source>
        <dbReference type="ARBA" id="ARBA00022676"/>
    </source>
</evidence>
<dbReference type="NCBIfam" id="TIGR04283">
    <property type="entry name" value="glyco_like_mftF"/>
    <property type="match status" value="1"/>
</dbReference>
<dbReference type="RefSeq" id="WP_112992649.1">
    <property type="nucleotide sequence ID" value="NZ_PTLZ01000003.1"/>
</dbReference>
<dbReference type="AlphaFoldDB" id="A0A4R6FZK5"/>
<keyword evidence="5" id="KW-0472">Membrane</keyword>
<evidence type="ECO:0000256" key="4">
    <source>
        <dbReference type="ARBA" id="ARBA00022679"/>
    </source>
</evidence>
<accession>A0A4R6FZK5</accession>
<gene>
    <name evidence="7" type="ORF">EV677_2969</name>
</gene>
<keyword evidence="8" id="KW-1185">Reference proteome</keyword>
<keyword evidence="4 7" id="KW-0808">Transferase</keyword>
<feature type="domain" description="Glycosyltransferase 2-like" evidence="6">
    <location>
        <begin position="4"/>
        <end position="116"/>
    </location>
</feature>
<proteinExistence type="predicted"/>
<dbReference type="InterPro" id="IPR001173">
    <property type="entry name" value="Glyco_trans_2-like"/>
</dbReference>
<comment type="subcellular location">
    <subcellularLocation>
        <location evidence="1">Cell membrane</location>
    </subcellularLocation>
</comment>
<evidence type="ECO:0000313" key="8">
    <source>
        <dbReference type="Proteomes" id="UP000294737"/>
    </source>
</evidence>
<reference evidence="7 8" key="1">
    <citation type="submission" date="2019-03" db="EMBL/GenBank/DDBJ databases">
        <title>Genomic Encyclopedia of Type Strains, Phase IV (KMG-IV): sequencing the most valuable type-strain genomes for metagenomic binning, comparative biology and taxonomic classification.</title>
        <authorList>
            <person name="Goeker M."/>
        </authorList>
    </citation>
    <scope>NUCLEOTIDE SEQUENCE [LARGE SCALE GENOMIC DNA]</scope>
    <source>
        <strain evidence="7 8">DSM 18555</strain>
    </source>
</reference>
<evidence type="ECO:0000256" key="1">
    <source>
        <dbReference type="ARBA" id="ARBA00004236"/>
    </source>
</evidence>
<dbReference type="EMBL" id="SNWF01000010">
    <property type="protein sequence ID" value="TDN87449.1"/>
    <property type="molecule type" value="Genomic_DNA"/>
</dbReference>
<evidence type="ECO:0000256" key="5">
    <source>
        <dbReference type="ARBA" id="ARBA00023136"/>
    </source>
</evidence>
<protein>
    <submittedName>
        <fullName evidence="7">RSAM/selenodomain-associated transferase 2</fullName>
    </submittedName>
</protein>
<dbReference type="CDD" id="cd02522">
    <property type="entry name" value="GT_2_like_a"/>
    <property type="match status" value="1"/>
</dbReference>